<dbReference type="OrthoDB" id="5414547at2759"/>
<dbReference type="AlphaFoldDB" id="A0A1E4T8V0"/>
<name>A0A1E4T8V0_9ASCO</name>
<feature type="compositionally biased region" description="Basic and acidic residues" evidence="1">
    <location>
        <begin position="204"/>
        <end position="214"/>
    </location>
</feature>
<dbReference type="GO" id="GO:0042134">
    <property type="term" value="F:rRNA primary transcript binding"/>
    <property type="evidence" value="ECO:0007669"/>
    <property type="project" value="InterPro"/>
</dbReference>
<gene>
    <name evidence="3" type="ORF">CANARDRAFT_26329</name>
</gene>
<evidence type="ECO:0000313" key="3">
    <source>
        <dbReference type="EMBL" id="ODV88176.1"/>
    </source>
</evidence>
<organism evidence="3 4">
    <name type="scientific">[Candida] arabinofermentans NRRL YB-2248</name>
    <dbReference type="NCBI Taxonomy" id="983967"/>
    <lineage>
        <taxon>Eukaryota</taxon>
        <taxon>Fungi</taxon>
        <taxon>Dikarya</taxon>
        <taxon>Ascomycota</taxon>
        <taxon>Saccharomycotina</taxon>
        <taxon>Pichiomycetes</taxon>
        <taxon>Pichiales</taxon>
        <taxon>Pichiaceae</taxon>
        <taxon>Ogataea</taxon>
        <taxon>Ogataea/Candida clade</taxon>
    </lineage>
</organism>
<dbReference type="Proteomes" id="UP000094801">
    <property type="component" value="Unassembled WGS sequence"/>
</dbReference>
<dbReference type="CDD" id="cd22573">
    <property type="entry name" value="RMP1_RBD"/>
    <property type="match status" value="1"/>
</dbReference>
<feature type="compositionally biased region" description="Polar residues" evidence="1">
    <location>
        <begin position="244"/>
        <end position="255"/>
    </location>
</feature>
<dbReference type="GO" id="GO:0000172">
    <property type="term" value="C:ribonuclease MRP complex"/>
    <property type="evidence" value="ECO:0007669"/>
    <property type="project" value="InterPro"/>
</dbReference>
<sequence>MGLVDPLILQKLFTEFEILHLLYHRNSKQHSSSKWWKHFNILHRKLRTVLSLTIDIDELSEKKCITKVNMNNLKRQSFKRVKLTEKKSKKLIEIKEDQVRKVVKYLVKKLLPDCYYGFFSIIELGQFITLGFTLIGLISRIYCSLIQFEGLDIGTRSANSTEMKLMNPSEDPKYAEIKGSVDHEDFGDVIDLEELKRTENLETVKHNDAQDHTISKKRPLKDAILSDSSERKKKKSAQVADNKIGSSVDSTLVTDNSKKKKKKKKASSAMDDIFGF</sequence>
<dbReference type="GO" id="GO:0000466">
    <property type="term" value="P:maturation of 5.8S rRNA from tricistronic rRNA transcript (SSU-rRNA, 5.8S rRNA, LSU-rRNA)"/>
    <property type="evidence" value="ECO:0007669"/>
    <property type="project" value="TreeGrafter"/>
</dbReference>
<evidence type="ECO:0000259" key="2">
    <source>
        <dbReference type="Pfam" id="PF20945"/>
    </source>
</evidence>
<dbReference type="STRING" id="983967.A0A1E4T8V0"/>
<dbReference type="PANTHER" id="PTHR37792:SF1">
    <property type="entry name" value="RIBONUCLEASE MRP PROTEIN SUBUNIT RMP1"/>
    <property type="match status" value="1"/>
</dbReference>
<dbReference type="GO" id="GO:0000294">
    <property type="term" value="P:nuclear-transcribed mRNA catabolic process, RNase MRP-dependent"/>
    <property type="evidence" value="ECO:0007669"/>
    <property type="project" value="TreeGrafter"/>
</dbReference>
<feature type="domain" description="RNase MRP protein 1 RNA binding" evidence="2">
    <location>
        <begin position="18"/>
        <end position="140"/>
    </location>
</feature>
<dbReference type="PANTHER" id="PTHR37792">
    <property type="entry name" value="RIBONUCLEASE MRP PROTEIN SUBUNIT RMP1"/>
    <property type="match status" value="1"/>
</dbReference>
<dbReference type="InterPro" id="IPR047205">
    <property type="entry name" value="RMP1"/>
</dbReference>
<feature type="region of interest" description="Disordered" evidence="1">
    <location>
        <begin position="204"/>
        <end position="276"/>
    </location>
</feature>
<proteinExistence type="predicted"/>
<evidence type="ECO:0000256" key="1">
    <source>
        <dbReference type="SAM" id="MobiDB-lite"/>
    </source>
</evidence>
<keyword evidence="4" id="KW-1185">Reference proteome</keyword>
<evidence type="ECO:0000313" key="4">
    <source>
        <dbReference type="Proteomes" id="UP000094801"/>
    </source>
</evidence>
<protein>
    <recommendedName>
        <fullName evidence="2">RNase MRP protein 1 RNA binding domain-containing protein</fullName>
    </recommendedName>
</protein>
<dbReference type="InterPro" id="IPR047204">
    <property type="entry name" value="RMP1_RBD"/>
</dbReference>
<dbReference type="Pfam" id="PF20945">
    <property type="entry name" value="RMP1"/>
    <property type="match status" value="1"/>
</dbReference>
<reference evidence="4" key="1">
    <citation type="submission" date="2016-04" db="EMBL/GenBank/DDBJ databases">
        <title>Comparative genomics of biotechnologically important yeasts.</title>
        <authorList>
            <consortium name="DOE Joint Genome Institute"/>
            <person name="Riley R."/>
            <person name="Haridas S."/>
            <person name="Wolfe K.H."/>
            <person name="Lopes M.R."/>
            <person name="Hittinger C.T."/>
            <person name="Goker M."/>
            <person name="Salamov A."/>
            <person name="Wisecaver J."/>
            <person name="Long T.M."/>
            <person name="Aerts A.L."/>
            <person name="Barry K."/>
            <person name="Choi C."/>
            <person name="Clum A."/>
            <person name="Coughlan A.Y."/>
            <person name="Deshpande S."/>
            <person name="Douglass A.P."/>
            <person name="Hanson S.J."/>
            <person name="Klenk H.-P."/>
            <person name="Labutti K."/>
            <person name="Lapidus A."/>
            <person name="Lindquist E."/>
            <person name="Lipzen A."/>
            <person name="Meier-Kolthoff J.P."/>
            <person name="Ohm R.A."/>
            <person name="Otillar R.P."/>
            <person name="Pangilinan J."/>
            <person name="Peng Y."/>
            <person name="Rokas A."/>
            <person name="Rosa C.A."/>
            <person name="Scheuner C."/>
            <person name="Sibirny A.A."/>
            <person name="Slot J.C."/>
            <person name="Stielow J.B."/>
            <person name="Sun H."/>
            <person name="Kurtzman C.P."/>
            <person name="Blackwell M."/>
            <person name="Grigoriev I.V."/>
            <person name="Jeffries T.W."/>
        </authorList>
    </citation>
    <scope>NUCLEOTIDE SEQUENCE [LARGE SCALE GENOMIC DNA]</scope>
    <source>
        <strain evidence="4">NRRL YB-2248</strain>
    </source>
</reference>
<dbReference type="EMBL" id="KV453847">
    <property type="protein sequence ID" value="ODV88176.1"/>
    <property type="molecule type" value="Genomic_DNA"/>
</dbReference>
<accession>A0A1E4T8V0</accession>